<evidence type="ECO:0000313" key="1">
    <source>
        <dbReference type="Proteomes" id="UP000887579"/>
    </source>
</evidence>
<protein>
    <submittedName>
        <fullName evidence="2">Cathepsin X</fullName>
    </submittedName>
</protein>
<reference evidence="2" key="1">
    <citation type="submission" date="2022-11" db="UniProtKB">
        <authorList>
            <consortium name="WormBaseParasite"/>
        </authorList>
    </citation>
    <scope>IDENTIFICATION</scope>
</reference>
<proteinExistence type="predicted"/>
<accession>A0AC34FH83</accession>
<sequence>MVRFIFFVALIGLAILNLNAEITDEAQQPSHHHHHHNKHHKNFYKVVSQKSKYNLGGCYRKAKGDQIFQEEKTFPRVYEDEDYDFSSLPTVFDWRNRDGVSYVSVDRNQHIPQYCGSCWAMGSTSALADRINIKRKNAWPPALLSVQHVIDCAGAGSCQGGEAGAVYKYAKSHGIPHETCNNYQARNGKCDKYNQCGSCWPADCFSIQNYTLYKVKEYGAVNGKDKMKAEIFHNGPIACGIAATKAFDSYAGGIYHEVTNEEIDHIISVVGWGVDHDTGTEYWIGRNSWGTPWGEHGWFRIVTSEYKDGGSKYNLKIEEDCVWADPIVDGL</sequence>
<evidence type="ECO:0000313" key="2">
    <source>
        <dbReference type="WBParaSite" id="ES5_v2.g16691.t1"/>
    </source>
</evidence>
<dbReference type="Proteomes" id="UP000887579">
    <property type="component" value="Unplaced"/>
</dbReference>
<organism evidence="1 2">
    <name type="scientific">Panagrolaimus sp. ES5</name>
    <dbReference type="NCBI Taxonomy" id="591445"/>
    <lineage>
        <taxon>Eukaryota</taxon>
        <taxon>Metazoa</taxon>
        <taxon>Ecdysozoa</taxon>
        <taxon>Nematoda</taxon>
        <taxon>Chromadorea</taxon>
        <taxon>Rhabditida</taxon>
        <taxon>Tylenchina</taxon>
        <taxon>Panagrolaimomorpha</taxon>
        <taxon>Panagrolaimoidea</taxon>
        <taxon>Panagrolaimidae</taxon>
        <taxon>Panagrolaimus</taxon>
    </lineage>
</organism>
<name>A0AC34FH83_9BILA</name>
<dbReference type="WBParaSite" id="ES5_v2.g16691.t1">
    <property type="protein sequence ID" value="ES5_v2.g16691.t1"/>
    <property type="gene ID" value="ES5_v2.g16691"/>
</dbReference>